<organism evidence="10 11">
    <name type="scientific">Stephania japonica</name>
    <dbReference type="NCBI Taxonomy" id="461633"/>
    <lineage>
        <taxon>Eukaryota</taxon>
        <taxon>Viridiplantae</taxon>
        <taxon>Streptophyta</taxon>
        <taxon>Embryophyta</taxon>
        <taxon>Tracheophyta</taxon>
        <taxon>Spermatophyta</taxon>
        <taxon>Magnoliopsida</taxon>
        <taxon>Ranunculales</taxon>
        <taxon>Menispermaceae</taxon>
        <taxon>Menispermoideae</taxon>
        <taxon>Cissampelideae</taxon>
        <taxon>Stephania</taxon>
    </lineage>
</organism>
<keyword evidence="2" id="KW-0813">Transport</keyword>
<feature type="compositionally biased region" description="Basic and acidic residues" evidence="7">
    <location>
        <begin position="1"/>
        <end position="10"/>
    </location>
</feature>
<dbReference type="InterPro" id="IPR013057">
    <property type="entry name" value="AA_transpt_TM"/>
</dbReference>
<feature type="transmembrane region" description="Helical" evidence="8">
    <location>
        <begin position="319"/>
        <end position="343"/>
    </location>
</feature>
<evidence type="ECO:0000256" key="4">
    <source>
        <dbReference type="ARBA" id="ARBA00022970"/>
    </source>
</evidence>
<comment type="caution">
    <text evidence="10">The sequence shown here is derived from an EMBL/GenBank/DDBJ whole genome shotgun (WGS) entry which is preliminary data.</text>
</comment>
<gene>
    <name evidence="10" type="ORF">Sjap_013805</name>
</gene>
<feature type="domain" description="Amino acid transporter transmembrane" evidence="9">
    <location>
        <begin position="258"/>
        <end position="480"/>
    </location>
</feature>
<accession>A0AAP0J0E9</accession>
<keyword evidence="6 8" id="KW-0472">Membrane</keyword>
<dbReference type="EMBL" id="JBBNAE010000005">
    <property type="protein sequence ID" value="KAK9124203.1"/>
    <property type="molecule type" value="Genomic_DNA"/>
</dbReference>
<feature type="region of interest" description="Disordered" evidence="7">
    <location>
        <begin position="120"/>
        <end position="154"/>
    </location>
</feature>
<feature type="transmembrane region" description="Helical" evidence="8">
    <location>
        <begin position="248"/>
        <end position="268"/>
    </location>
</feature>
<evidence type="ECO:0000313" key="11">
    <source>
        <dbReference type="Proteomes" id="UP001417504"/>
    </source>
</evidence>
<dbReference type="Pfam" id="PF01490">
    <property type="entry name" value="Aa_trans"/>
    <property type="match status" value="1"/>
</dbReference>
<dbReference type="Proteomes" id="UP001417504">
    <property type="component" value="Unassembled WGS sequence"/>
</dbReference>
<evidence type="ECO:0000256" key="3">
    <source>
        <dbReference type="ARBA" id="ARBA00022692"/>
    </source>
</evidence>
<dbReference type="PANTHER" id="PTHR48017">
    <property type="entry name" value="OS05G0424000 PROTEIN-RELATED"/>
    <property type="match status" value="1"/>
</dbReference>
<evidence type="ECO:0000256" key="2">
    <source>
        <dbReference type="ARBA" id="ARBA00022448"/>
    </source>
</evidence>
<dbReference type="GO" id="GO:0006865">
    <property type="term" value="P:amino acid transport"/>
    <property type="evidence" value="ECO:0007669"/>
    <property type="project" value="UniProtKB-KW"/>
</dbReference>
<evidence type="ECO:0000313" key="10">
    <source>
        <dbReference type="EMBL" id="KAK9124203.1"/>
    </source>
</evidence>
<name>A0AAP0J0E9_9MAGN</name>
<keyword evidence="4" id="KW-0029">Amino-acid transport</keyword>
<feature type="region of interest" description="Disordered" evidence="7">
    <location>
        <begin position="1"/>
        <end position="54"/>
    </location>
</feature>
<keyword evidence="5 8" id="KW-1133">Transmembrane helix</keyword>
<dbReference type="AlphaFoldDB" id="A0AAP0J0E9"/>
<feature type="transmembrane region" description="Helical" evidence="8">
    <location>
        <begin position="462"/>
        <end position="486"/>
    </location>
</feature>
<proteinExistence type="predicted"/>
<evidence type="ECO:0000256" key="7">
    <source>
        <dbReference type="SAM" id="MobiDB-lite"/>
    </source>
</evidence>
<feature type="transmembrane region" description="Helical" evidence="8">
    <location>
        <begin position="399"/>
        <end position="423"/>
    </location>
</feature>
<feature type="transmembrane region" description="Helical" evidence="8">
    <location>
        <begin position="429"/>
        <end position="450"/>
    </location>
</feature>
<comment type="subcellular location">
    <subcellularLocation>
        <location evidence="1">Membrane</location>
    </subcellularLocation>
</comment>
<reference evidence="10 11" key="1">
    <citation type="submission" date="2024-01" db="EMBL/GenBank/DDBJ databases">
        <title>Genome assemblies of Stephania.</title>
        <authorList>
            <person name="Yang L."/>
        </authorList>
    </citation>
    <scope>NUCLEOTIDE SEQUENCE [LARGE SCALE GENOMIC DNA]</scope>
    <source>
        <strain evidence="10">QJT</strain>
        <tissue evidence="10">Leaf</tissue>
    </source>
</reference>
<keyword evidence="11" id="KW-1185">Reference proteome</keyword>
<feature type="transmembrane region" description="Helical" evidence="8">
    <location>
        <begin position="288"/>
        <end position="307"/>
    </location>
</feature>
<evidence type="ECO:0000256" key="5">
    <source>
        <dbReference type="ARBA" id="ARBA00022989"/>
    </source>
</evidence>
<evidence type="ECO:0000259" key="9">
    <source>
        <dbReference type="Pfam" id="PF01490"/>
    </source>
</evidence>
<protein>
    <recommendedName>
        <fullName evidence="9">Amino acid transporter transmembrane domain-containing protein</fullName>
    </recommendedName>
</protein>
<dbReference type="GO" id="GO:0016020">
    <property type="term" value="C:membrane"/>
    <property type="evidence" value="ECO:0007669"/>
    <property type="project" value="UniProtKB-SubCell"/>
</dbReference>
<sequence>MENLRSDRSFYIESDDDQDDAGKDGNDSDSSDEASSVASQEPKNRPSSYNVSWPQSYRQSMDMYSSVPSPSMGFLGTPSLSKLSGSFLSSSLTRRHTPETLPLLPTTTDVEQAEQQVRRSSHLLLPPLPEEKATSEKVGPAQKPSKTFHEGPSRQCSYGQAVLNGNTLLTNERAMRSWDFVYTIRGQRRGLDKHLNTVHLRCSLMVHRNSIAQVLRQRAGARDLPRHRPSRVRDVGPNRHISHIIRGIVPGGVIASTLAVGCLFWAGLVDHVGFQSKGTILNLTDLPVAIGLYGYCYSGHAVFPNIYTSMAKPSQYPSVLLTSFVLVMVMYAGTASMGYTMFGETTLSQFTLNMPQDLVASKIAIWTTVVNPFTKFALTMTPVALSLEELIPSSQSKSHLYSILIRTALVLSTLVVGLSVPFFGLVMSLIGSFLTMLVTLILPCACFLSILKGKVTRLQGCLCVLVIVIGLISCIIGTTSALTKIIDNLK</sequence>
<feature type="compositionally biased region" description="Polar residues" evidence="7">
    <location>
        <begin position="45"/>
        <end position="54"/>
    </location>
</feature>
<evidence type="ECO:0000256" key="8">
    <source>
        <dbReference type="SAM" id="Phobius"/>
    </source>
</evidence>
<keyword evidence="3 8" id="KW-0812">Transmembrane</keyword>
<evidence type="ECO:0000256" key="6">
    <source>
        <dbReference type="ARBA" id="ARBA00023136"/>
    </source>
</evidence>
<evidence type="ECO:0000256" key="1">
    <source>
        <dbReference type="ARBA" id="ARBA00004370"/>
    </source>
</evidence>